<comment type="similarity">
    <text evidence="2 5">Belongs to the aldose epimerase family.</text>
</comment>
<evidence type="ECO:0000256" key="5">
    <source>
        <dbReference type="PIRNR" id="PIRNR005096"/>
    </source>
</evidence>
<dbReference type="InterPro" id="IPR015443">
    <property type="entry name" value="Aldose_1-epimerase"/>
</dbReference>
<dbReference type="InterPro" id="IPR047215">
    <property type="entry name" value="Galactose_mutarotase-like"/>
</dbReference>
<comment type="caution">
    <text evidence="6">The sequence shown here is derived from an EMBL/GenBank/DDBJ whole genome shotgun (WGS) entry which is preliminary data.</text>
</comment>
<dbReference type="Pfam" id="PF01263">
    <property type="entry name" value="Aldose_epim"/>
    <property type="match status" value="1"/>
</dbReference>
<dbReference type="Gene3D" id="2.70.98.10">
    <property type="match status" value="1"/>
</dbReference>
<keyword evidence="3 5" id="KW-0413">Isomerase</keyword>
<evidence type="ECO:0000256" key="1">
    <source>
        <dbReference type="ARBA" id="ARBA00005028"/>
    </source>
</evidence>
<evidence type="ECO:0000313" key="7">
    <source>
        <dbReference type="Proteomes" id="UP001169027"/>
    </source>
</evidence>
<dbReference type="Proteomes" id="UP001169027">
    <property type="component" value="Unassembled WGS sequence"/>
</dbReference>
<keyword evidence="7" id="KW-1185">Reference proteome</keyword>
<accession>A0ABT8SFX1</accession>
<evidence type="ECO:0000313" key="6">
    <source>
        <dbReference type="EMBL" id="MDO1537077.1"/>
    </source>
</evidence>
<dbReference type="InterPro" id="IPR008183">
    <property type="entry name" value="Aldose_1/G6P_1-epimerase"/>
</dbReference>
<dbReference type="InterPro" id="IPR011013">
    <property type="entry name" value="Gal_mutarotase_sf_dom"/>
</dbReference>
<dbReference type="PANTHER" id="PTHR10091:SF0">
    <property type="entry name" value="GALACTOSE MUTAROTASE"/>
    <property type="match status" value="1"/>
</dbReference>
<dbReference type="PANTHER" id="PTHR10091">
    <property type="entry name" value="ALDOSE-1-EPIMERASE"/>
    <property type="match status" value="1"/>
</dbReference>
<proteinExistence type="inferred from homology"/>
<protein>
    <recommendedName>
        <fullName evidence="5">Aldose 1-epimerase</fullName>
        <ecNumber evidence="5">5.1.3.3</ecNumber>
    </recommendedName>
</protein>
<name>A0ABT8SFX1_9BURK</name>
<dbReference type="NCBIfam" id="NF008277">
    <property type="entry name" value="PRK11055.1"/>
    <property type="match status" value="1"/>
</dbReference>
<dbReference type="EC" id="5.1.3.3" evidence="5"/>
<gene>
    <name evidence="6" type="ORF">Q2T77_32905</name>
</gene>
<dbReference type="CDD" id="cd09019">
    <property type="entry name" value="galactose_mutarotase_like"/>
    <property type="match status" value="1"/>
</dbReference>
<evidence type="ECO:0000256" key="3">
    <source>
        <dbReference type="ARBA" id="ARBA00023235"/>
    </source>
</evidence>
<comment type="catalytic activity">
    <reaction evidence="5">
        <text>alpha-D-glucose = beta-D-glucose</text>
        <dbReference type="Rhea" id="RHEA:10264"/>
        <dbReference type="ChEBI" id="CHEBI:15903"/>
        <dbReference type="ChEBI" id="CHEBI:17925"/>
        <dbReference type="EC" id="5.1.3.3"/>
    </reaction>
</comment>
<evidence type="ECO:0000256" key="4">
    <source>
        <dbReference type="ARBA" id="ARBA00023277"/>
    </source>
</evidence>
<reference evidence="6" key="1">
    <citation type="submission" date="2023-06" db="EMBL/GenBank/DDBJ databases">
        <authorList>
            <person name="Jiang Y."/>
            <person name="Liu Q."/>
        </authorList>
    </citation>
    <scope>NUCLEOTIDE SEQUENCE</scope>
    <source>
        <strain evidence="6">CGMCC 1.12090</strain>
    </source>
</reference>
<dbReference type="InterPro" id="IPR014718">
    <property type="entry name" value="GH-type_carb-bd"/>
</dbReference>
<dbReference type="SUPFAM" id="SSF74650">
    <property type="entry name" value="Galactose mutarotase-like"/>
    <property type="match status" value="1"/>
</dbReference>
<dbReference type="GO" id="GO:0016853">
    <property type="term" value="F:isomerase activity"/>
    <property type="evidence" value="ECO:0007669"/>
    <property type="project" value="UniProtKB-KW"/>
</dbReference>
<evidence type="ECO:0000256" key="2">
    <source>
        <dbReference type="ARBA" id="ARBA00006206"/>
    </source>
</evidence>
<dbReference type="RefSeq" id="WP_301815336.1">
    <property type="nucleotide sequence ID" value="NZ_JAUJZH010000035.1"/>
</dbReference>
<sequence>MNATARIGRREFGTLADGREVFEYTLDNGAGLSLSAINLGGIVTALRVPDRNGTAESIVLGLPSLADYEARNPHFGTIVGRHANRIAHGRFSIDGEPFQLALDAGSPHALHGGPGGFGRRWWDIEPVPPTGDGSVALALRLVSAHGDQGYPGRAEIRVRYTLTADNEYRIDYEARSDRATIVNLTHHDYFNLAGKGGILGHRLTIPASRYCPVDDGLIPEGIAGVAGTPFDFRTATTIGERIRDGHPQLLRARGYDHNWVLDPVDTPGLRFAARLADPVSGRVMDIETTEPGLQFYSGNFLDGSLLGANGQAIRQGDGLCLETQHFPDAPNQPGFPSTLLRPGEIHSSTTVHRFGLCAPQPTERTP</sequence>
<dbReference type="EMBL" id="JAUKVY010000035">
    <property type="protein sequence ID" value="MDO1537077.1"/>
    <property type="molecule type" value="Genomic_DNA"/>
</dbReference>
<comment type="pathway">
    <text evidence="1 5">Carbohydrate metabolism; hexose metabolism.</text>
</comment>
<dbReference type="PIRSF" id="PIRSF005096">
    <property type="entry name" value="GALM"/>
    <property type="match status" value="1"/>
</dbReference>
<keyword evidence="4 5" id="KW-0119">Carbohydrate metabolism</keyword>
<organism evidence="6 7">
    <name type="scientific">Variovorax ginsengisoli</name>
    <dbReference type="NCBI Taxonomy" id="363844"/>
    <lineage>
        <taxon>Bacteria</taxon>
        <taxon>Pseudomonadati</taxon>
        <taxon>Pseudomonadota</taxon>
        <taxon>Betaproteobacteria</taxon>
        <taxon>Burkholderiales</taxon>
        <taxon>Comamonadaceae</taxon>
        <taxon>Variovorax</taxon>
    </lineage>
</organism>